<feature type="signal peptide" evidence="2">
    <location>
        <begin position="1"/>
        <end position="30"/>
    </location>
</feature>
<keyword evidence="4" id="KW-1185">Reference proteome</keyword>
<dbReference type="Proteomes" id="UP001241758">
    <property type="component" value="Unassembled WGS sequence"/>
</dbReference>
<protein>
    <submittedName>
        <fullName evidence="3">Uncharacterized protein</fullName>
    </submittedName>
</protein>
<reference evidence="3 4" key="1">
    <citation type="submission" date="2023-05" db="EMBL/GenBank/DDBJ databases">
        <title>Actinoplanes sp. NEAU-A12 genome sequencing.</title>
        <authorList>
            <person name="Wang Z.-S."/>
        </authorList>
    </citation>
    <scope>NUCLEOTIDE SEQUENCE [LARGE SCALE GENOMIC DNA]</scope>
    <source>
        <strain evidence="3 4">NEAU-A12</strain>
    </source>
</reference>
<sequence>MGSIRLRAAGALATGTAMVATLAGATPAGAAPAPKPATNMEFSASPNETTPGSPVVLSGWAGFIGRDTGNAGKVEFWFRKGEKDPKVYLGSTNASSSGKFRFPVRATATGQYVAHYQHQKQDVGADGTDHLDVYNNRAVDRMLYSWTATALSCLPSCKTTGPEQFISAGPVKVKLSRECLQPKSGGRIGFTDDPKNAFKAGEPGWREFPEGEGPVEFELKPKVTRGHFYLEWTSAPAPAGGLTSCNLSFTASQTDIHKDYF</sequence>
<keyword evidence="2" id="KW-0732">Signal</keyword>
<evidence type="ECO:0000313" key="4">
    <source>
        <dbReference type="Proteomes" id="UP001241758"/>
    </source>
</evidence>
<dbReference type="EMBL" id="JASCTH010000013">
    <property type="protein sequence ID" value="MDI6101128.1"/>
    <property type="molecule type" value="Genomic_DNA"/>
</dbReference>
<dbReference type="RefSeq" id="WP_282761960.1">
    <property type="nucleotide sequence ID" value="NZ_JASCTH010000013.1"/>
</dbReference>
<evidence type="ECO:0000256" key="2">
    <source>
        <dbReference type="SAM" id="SignalP"/>
    </source>
</evidence>
<comment type="caution">
    <text evidence="3">The sequence shown here is derived from an EMBL/GenBank/DDBJ whole genome shotgun (WGS) entry which is preliminary data.</text>
</comment>
<proteinExistence type="predicted"/>
<evidence type="ECO:0000313" key="3">
    <source>
        <dbReference type="EMBL" id="MDI6101128.1"/>
    </source>
</evidence>
<name>A0ABT6WN27_9ACTN</name>
<accession>A0ABT6WN27</accession>
<evidence type="ECO:0000256" key="1">
    <source>
        <dbReference type="SAM" id="MobiDB-lite"/>
    </source>
</evidence>
<feature type="compositionally biased region" description="Low complexity" evidence="1">
    <location>
        <begin position="27"/>
        <end position="38"/>
    </location>
</feature>
<feature type="compositionally biased region" description="Polar residues" evidence="1">
    <location>
        <begin position="40"/>
        <end position="51"/>
    </location>
</feature>
<gene>
    <name evidence="3" type="ORF">QLQ12_21165</name>
</gene>
<feature type="region of interest" description="Disordered" evidence="1">
    <location>
        <begin position="27"/>
        <end position="51"/>
    </location>
</feature>
<feature type="chain" id="PRO_5047413145" evidence="2">
    <location>
        <begin position="31"/>
        <end position="261"/>
    </location>
</feature>
<organism evidence="3 4">
    <name type="scientific">Actinoplanes sandaracinus</name>
    <dbReference type="NCBI Taxonomy" id="3045177"/>
    <lineage>
        <taxon>Bacteria</taxon>
        <taxon>Bacillati</taxon>
        <taxon>Actinomycetota</taxon>
        <taxon>Actinomycetes</taxon>
        <taxon>Micromonosporales</taxon>
        <taxon>Micromonosporaceae</taxon>
        <taxon>Actinoplanes</taxon>
    </lineage>
</organism>